<gene>
    <name evidence="2" type="ordered locus">Spico_0699</name>
</gene>
<feature type="transmembrane region" description="Helical" evidence="1">
    <location>
        <begin position="68"/>
        <end position="88"/>
    </location>
</feature>
<evidence type="ECO:0000256" key="1">
    <source>
        <dbReference type="SAM" id="Phobius"/>
    </source>
</evidence>
<feature type="transmembrane region" description="Helical" evidence="1">
    <location>
        <begin position="212"/>
        <end position="234"/>
    </location>
</feature>
<proteinExistence type="predicted"/>
<dbReference type="AlphaFoldDB" id="F4GLF5"/>
<feature type="transmembrane region" description="Helical" evidence="1">
    <location>
        <begin position="95"/>
        <end position="116"/>
    </location>
</feature>
<name>F4GLF5_PARC1</name>
<keyword evidence="1" id="KW-0472">Membrane</keyword>
<evidence type="ECO:0000313" key="3">
    <source>
        <dbReference type="Proteomes" id="UP000007939"/>
    </source>
</evidence>
<dbReference type="HOGENOM" id="CLU_863065_0_0_12"/>
<organism evidence="2 3">
    <name type="scientific">Parasphaerochaeta coccoides (strain ATCC BAA-1237 / DSM 17374 / SPN1)</name>
    <name type="common">Sphaerochaeta coccoides</name>
    <dbReference type="NCBI Taxonomy" id="760011"/>
    <lineage>
        <taxon>Bacteria</taxon>
        <taxon>Pseudomonadati</taxon>
        <taxon>Spirochaetota</taxon>
        <taxon>Spirochaetia</taxon>
        <taxon>Spirochaetales</taxon>
        <taxon>Sphaerochaetaceae</taxon>
        <taxon>Parasphaerochaeta</taxon>
    </lineage>
</organism>
<accession>F4GLF5</accession>
<feature type="transmembrane region" description="Helical" evidence="1">
    <location>
        <begin position="39"/>
        <end position="56"/>
    </location>
</feature>
<keyword evidence="3" id="KW-1185">Reference proteome</keyword>
<feature type="transmembrane region" description="Helical" evidence="1">
    <location>
        <begin position="278"/>
        <end position="305"/>
    </location>
</feature>
<protein>
    <recommendedName>
        <fullName evidence="4">DUF2232 domain-containing protein</fullName>
    </recommendedName>
</protein>
<feature type="transmembrane region" description="Helical" evidence="1">
    <location>
        <begin position="164"/>
        <end position="191"/>
    </location>
</feature>
<keyword evidence="1" id="KW-0812">Transmembrane</keyword>
<evidence type="ECO:0000313" key="2">
    <source>
        <dbReference type="EMBL" id="AEC01925.1"/>
    </source>
</evidence>
<keyword evidence="1" id="KW-1133">Transmembrane helix</keyword>
<reference evidence="3" key="1">
    <citation type="submission" date="2011-04" db="EMBL/GenBank/DDBJ databases">
        <title>The complete genome of Spirochaeta coccoides DSM 17374.</title>
        <authorList>
            <person name="Lucas S."/>
            <person name="Copeland A."/>
            <person name="Lapidus A."/>
            <person name="Bruce D."/>
            <person name="Goodwin L."/>
            <person name="Pitluck S."/>
            <person name="Peters L."/>
            <person name="Kyrpides N."/>
            <person name="Mavromatis K."/>
            <person name="Pagani I."/>
            <person name="Ivanova N."/>
            <person name="Ovchinnikova G."/>
            <person name="Lu M."/>
            <person name="Detter J.C."/>
            <person name="Tapia R."/>
            <person name="Han C."/>
            <person name="Land M."/>
            <person name="Hauser L."/>
            <person name="Markowitz V."/>
            <person name="Cheng J.-F."/>
            <person name="Hugenholtz P."/>
            <person name="Woyke T."/>
            <person name="Wu D."/>
            <person name="Spring S."/>
            <person name="Schroeder M."/>
            <person name="Brambilla E."/>
            <person name="Klenk H.-P."/>
            <person name="Eisen J.A."/>
        </authorList>
    </citation>
    <scope>NUCLEOTIDE SEQUENCE [LARGE SCALE GENOMIC DNA]</scope>
    <source>
        <strain evidence="3">ATCC BAA-1237 / DSM 17374 / SPN1</strain>
    </source>
</reference>
<dbReference type="KEGG" id="scc:Spico_0699"/>
<reference evidence="2 3" key="2">
    <citation type="journal article" date="2012" name="Stand. Genomic Sci.">
        <title>Complete genome sequence of the termite hindgut bacterium Spirochaeta coccoides type strain (SPN1(T)), reclassification in the genus Sphaerochaeta as Sphaerochaeta coccoides comb. nov. and emendations of the family Spirochaetaceae and the genus Sphaerochaeta.</title>
        <authorList>
            <person name="Abt B."/>
            <person name="Han C."/>
            <person name="Scheuner C."/>
            <person name="Lu M."/>
            <person name="Lapidus A."/>
            <person name="Nolan M."/>
            <person name="Lucas S."/>
            <person name="Hammon N."/>
            <person name="Deshpande S."/>
            <person name="Cheng J.F."/>
            <person name="Tapia R."/>
            <person name="Goodwin L.A."/>
            <person name="Pitluck S."/>
            <person name="Liolios K."/>
            <person name="Pagani I."/>
            <person name="Ivanova N."/>
            <person name="Mavromatis K."/>
            <person name="Mikhailova N."/>
            <person name="Huntemann M."/>
            <person name="Pati A."/>
            <person name="Chen A."/>
            <person name="Palaniappan K."/>
            <person name="Land M."/>
            <person name="Hauser L."/>
            <person name="Brambilla E.M."/>
            <person name="Rohde M."/>
            <person name="Spring S."/>
            <person name="Gronow S."/>
            <person name="Goker M."/>
            <person name="Woyke T."/>
            <person name="Bristow J."/>
            <person name="Eisen J.A."/>
            <person name="Markowitz V."/>
            <person name="Hugenholtz P."/>
            <person name="Kyrpides N.C."/>
            <person name="Klenk H.P."/>
            <person name="Detter J.C."/>
        </authorList>
    </citation>
    <scope>NUCLEOTIDE SEQUENCE [LARGE SCALE GENOMIC DNA]</scope>
    <source>
        <strain evidence="3">ATCC BAA-1237 / DSM 17374 / SPN1</strain>
    </source>
</reference>
<dbReference type="Proteomes" id="UP000007939">
    <property type="component" value="Chromosome"/>
</dbReference>
<feature type="transmembrane region" description="Helical" evidence="1">
    <location>
        <begin position="246"/>
        <end position="266"/>
    </location>
</feature>
<sequence>MLAIGASVLMSLMGIPRFVFPLPVLVLALRRHCRRENRIMVIVTVAVALMVDVFKVREVFFVHGGAGIAGMEVLISMIPGVAAIIWVMTAGRRMFVRFSGSCIFGVLSLMFFSLWLTGTSDGAGATREIMVEAVRQGLHAMSATLSPGASSVQDLLPAGFSVEMMVQAAGLVFMALLVPMVMLWVGFIVFLAENIARGKNPEWTAQVARWRLPQWFVWIFLVGFAVVLGSRFVTMPVAVLVAGGNTLMAACVLYMVQGFAILVFQVSARIPGTGVQGLFIRCGLLCLFPLVNAVVMLGLPLVGILETWIEFRKTNKEFENENHS</sequence>
<evidence type="ECO:0008006" key="4">
    <source>
        <dbReference type="Google" id="ProtNLM"/>
    </source>
</evidence>
<dbReference type="EMBL" id="CP002659">
    <property type="protein sequence ID" value="AEC01925.1"/>
    <property type="molecule type" value="Genomic_DNA"/>
</dbReference>
<feature type="transmembrane region" description="Helical" evidence="1">
    <location>
        <begin position="6"/>
        <end position="27"/>
    </location>
</feature>
<dbReference type="STRING" id="760011.Spico_0699"/>